<accession>A0A7I4XYB4</accession>
<evidence type="ECO:0000313" key="2">
    <source>
        <dbReference type="WBParaSite" id="HCON_00024137-00001"/>
    </source>
</evidence>
<protein>
    <submittedName>
        <fullName evidence="2">Glycosyltransferase family 1 protein</fullName>
    </submittedName>
</protein>
<dbReference type="AlphaFoldDB" id="A0A7I4XYB4"/>
<name>A0A7I4XYB4_HAECO</name>
<keyword evidence="1" id="KW-1185">Reference proteome</keyword>
<sequence length="379" mass="43723">MWRIIPKWIFPPLLIGAVLLDLIVKVFSPIYPLEVKIRIKAVQSYIEQVRHRVSVEGLERNPQFASFIRRMVEQLKPHGSSSFMVIMAQEGSYPWIENFMCSISQFDLHPHISIVTVDRYTTISINAKYPMLSVFELNFDELFSGLPRGHEKELRARMFDILRLRIAAIVVKNRMDVLIASSNQIWTANFFKRSFYPILVRKLKMTGYDLFIQEGVNDNPSNAIDLMSFFARGRMDAVGPGILEYIAELLSYQYTTAESATMYVCASPKAFECVLLPKQRMTNVDWFRYERDIVSDIVHVPMDVPKQKLMQEGLWLLSSDGRCNSSLLPDLKSTLEAQNSPWEGIEIASRKAVPRRKRPQLLHPHGYRGLMLESVLSEE</sequence>
<organism evidence="1 2">
    <name type="scientific">Haemonchus contortus</name>
    <name type="common">Barber pole worm</name>
    <dbReference type="NCBI Taxonomy" id="6289"/>
    <lineage>
        <taxon>Eukaryota</taxon>
        <taxon>Metazoa</taxon>
        <taxon>Ecdysozoa</taxon>
        <taxon>Nematoda</taxon>
        <taxon>Chromadorea</taxon>
        <taxon>Rhabditida</taxon>
        <taxon>Rhabditina</taxon>
        <taxon>Rhabditomorpha</taxon>
        <taxon>Strongyloidea</taxon>
        <taxon>Trichostrongylidae</taxon>
        <taxon>Haemonchus</taxon>
    </lineage>
</organism>
<dbReference type="OMA" id="HTARIAN"/>
<evidence type="ECO:0000313" key="1">
    <source>
        <dbReference type="Proteomes" id="UP000025227"/>
    </source>
</evidence>
<proteinExistence type="predicted"/>
<dbReference type="OrthoDB" id="5896674at2759"/>
<reference evidence="2" key="1">
    <citation type="submission" date="2020-12" db="UniProtKB">
        <authorList>
            <consortium name="WormBaseParasite"/>
        </authorList>
    </citation>
    <scope>IDENTIFICATION</scope>
    <source>
        <strain evidence="2">MHco3</strain>
    </source>
</reference>
<dbReference type="Proteomes" id="UP000025227">
    <property type="component" value="Unplaced"/>
</dbReference>
<dbReference type="WBParaSite" id="HCON_00024137-00001">
    <property type="protein sequence ID" value="HCON_00024137-00001"/>
    <property type="gene ID" value="HCON_00024137"/>
</dbReference>